<evidence type="ECO:0000313" key="4">
    <source>
        <dbReference type="Proteomes" id="UP000689129"/>
    </source>
</evidence>
<proteinExistence type="inferred from homology"/>
<dbReference type="AlphaFoldDB" id="A0A8I2ZMI1"/>
<dbReference type="InterPro" id="IPR032312">
    <property type="entry name" value="LacZ_4"/>
</dbReference>
<name>A0A8I2ZMI1_VERLO</name>
<dbReference type="Pfam" id="PF16353">
    <property type="entry name" value="LacZ_4"/>
    <property type="match status" value="1"/>
</dbReference>
<feature type="domain" description="Beta galactosidase small chain/" evidence="2">
    <location>
        <begin position="441"/>
        <end position="729"/>
    </location>
</feature>
<dbReference type="InterPro" id="IPR006104">
    <property type="entry name" value="Glyco_hydro_2_N"/>
</dbReference>
<dbReference type="InterPro" id="IPR050347">
    <property type="entry name" value="Bact_Beta-galactosidase"/>
</dbReference>
<dbReference type="Pfam" id="PF02836">
    <property type="entry name" value="Glyco_hydro_2_C"/>
    <property type="match status" value="1"/>
</dbReference>
<accession>A0A8I2ZMI1</accession>
<dbReference type="GO" id="GO:0004565">
    <property type="term" value="F:beta-galactosidase activity"/>
    <property type="evidence" value="ECO:0007669"/>
    <property type="project" value="InterPro"/>
</dbReference>
<evidence type="ECO:0000259" key="2">
    <source>
        <dbReference type="SMART" id="SM01038"/>
    </source>
</evidence>
<dbReference type="Proteomes" id="UP000689129">
    <property type="component" value="Unassembled WGS sequence"/>
</dbReference>
<dbReference type="Pfam" id="PF02837">
    <property type="entry name" value="Glyco_hydro_2_N"/>
    <property type="match status" value="2"/>
</dbReference>
<organism evidence="3 4">
    <name type="scientific">Verticillium longisporum</name>
    <name type="common">Verticillium dahliae var. longisporum</name>
    <dbReference type="NCBI Taxonomy" id="100787"/>
    <lineage>
        <taxon>Eukaryota</taxon>
        <taxon>Fungi</taxon>
        <taxon>Dikarya</taxon>
        <taxon>Ascomycota</taxon>
        <taxon>Pezizomycotina</taxon>
        <taxon>Sordariomycetes</taxon>
        <taxon>Hypocreomycetidae</taxon>
        <taxon>Glomerellales</taxon>
        <taxon>Plectosphaerellaceae</taxon>
        <taxon>Verticillium</taxon>
    </lineage>
</organism>
<dbReference type="PANTHER" id="PTHR46323:SF1">
    <property type="entry name" value="LACTASE"/>
    <property type="match status" value="1"/>
</dbReference>
<reference evidence="3" key="1">
    <citation type="journal article" date="2021" name="Mol. Plant Pathol.">
        <title>A 20-kb lineage-specific genomic region tames virulence in pathogenic amphidiploid Verticillium longisporum.</title>
        <authorList>
            <person name="Harting R."/>
            <person name="Starke J."/>
            <person name="Kusch H."/>
            <person name="Poggeler S."/>
            <person name="Maurus I."/>
            <person name="Schluter R."/>
            <person name="Landesfeind M."/>
            <person name="Bulla I."/>
            <person name="Nowrousian M."/>
            <person name="de Jonge R."/>
            <person name="Stahlhut G."/>
            <person name="Hoff K.J."/>
            <person name="Asshauer K.P."/>
            <person name="Thurmer A."/>
            <person name="Stanke M."/>
            <person name="Daniel R."/>
            <person name="Morgenstern B."/>
            <person name="Thomma B.P.H.J."/>
            <person name="Kronstad J.W."/>
            <person name="Braus-Stromeyer S.A."/>
            <person name="Braus G.H."/>
        </authorList>
    </citation>
    <scope>NUCLEOTIDE SEQUENCE</scope>
    <source>
        <strain evidence="3">Vl32</strain>
    </source>
</reference>
<dbReference type="EMBL" id="JAEMWZ010000128">
    <property type="protein sequence ID" value="KAG7134894.1"/>
    <property type="molecule type" value="Genomic_DNA"/>
</dbReference>
<dbReference type="PANTHER" id="PTHR46323">
    <property type="entry name" value="BETA-GALACTOSIDASE"/>
    <property type="match status" value="1"/>
</dbReference>
<comment type="similarity">
    <text evidence="1">Belongs to the glycosyl hydrolase 2 family.</text>
</comment>
<dbReference type="Pfam" id="PF02929">
    <property type="entry name" value="Bgal_small_N"/>
    <property type="match status" value="1"/>
</dbReference>
<evidence type="ECO:0000313" key="3">
    <source>
        <dbReference type="EMBL" id="KAG7134894.1"/>
    </source>
</evidence>
<dbReference type="InterPro" id="IPR004199">
    <property type="entry name" value="B-gal_small/dom_5"/>
</dbReference>
<gene>
    <name evidence="3" type="ORF">HYQ45_007251</name>
</gene>
<dbReference type="SMART" id="SM01038">
    <property type="entry name" value="Bgal_small_N"/>
    <property type="match status" value="1"/>
</dbReference>
<dbReference type="InterPro" id="IPR006103">
    <property type="entry name" value="Glyco_hydro_2_cat"/>
</dbReference>
<dbReference type="OrthoDB" id="408320at2759"/>
<sequence>MSPKSIPPQEIEGTPDWQHQAVFRRNTLPARSYHIPETSLLLNGQWEFSYTSCPEESPQPGDEDVPEDNWGTIEVPGHWQLQGHGRPHYTNTVFPIPVCPPFAPTDGVDSAYHIYVNGALVGYAEGSRNASEFDVTEFVKHDAPNDLFVKVYQWSSATYIEDQDQWWLSGIFRDVHLLAFPKMDRIDDWFLRTDLDAKYENATLQATVDVTASKSDSLKITLRELAKNGGAVITTKDAPTFEANERLQGGYIWEWANHGIWKEDPDGKKYYAYGGDFDDFPNDGTFVMDGLLHSTHEPTLGLVQLKKSYQPLLLSVEGGKLVIKNKYDFVGVQHLSATYKVEELGESTSHIAAGSLEIPAIAAGETVSVELPASLSNIKSTEDVFLTVSFRLKESTNWAEPSHEIAWIQHQLSSAEAPASAAALNTLTSKLTVEKTRARATISGLDFSFVFDTARGLLVSWTAGDKTLLEKDPATGAALIPNFWRPPTDNDVPVACVYWKRFGVHELTSQLRSIDIVESADKVEISTKTFLSPPVLAWGFETTSKYTISATGKLTVDVDLTPTGRMPTTIPRAGFNLHLPKALSQVKYLGLGPDESYPDKQTSQRVGVYSATVPELQTHYEVPQENGNRMATRYVTLTEGGHGRGFRATPSDASAWTDESWRDFSFRASHYSADTLHFAKHPCDLVEADATLLRLDARVAGVGSAACGPGPREDLLVKTEPLKFGFVLERVGF</sequence>
<protein>
    <submittedName>
        <fullName evidence="3">Beta-galactosidase like protein</fullName>
    </submittedName>
</protein>
<comment type="caution">
    <text evidence="3">The sequence shown here is derived from an EMBL/GenBank/DDBJ whole genome shotgun (WGS) entry which is preliminary data.</text>
</comment>
<evidence type="ECO:0000256" key="1">
    <source>
        <dbReference type="ARBA" id="ARBA00007401"/>
    </source>
</evidence>
<dbReference type="GO" id="GO:0005990">
    <property type="term" value="P:lactose catabolic process"/>
    <property type="evidence" value="ECO:0007669"/>
    <property type="project" value="TreeGrafter"/>
</dbReference>
<dbReference type="GO" id="GO:0009341">
    <property type="term" value="C:beta-galactosidase complex"/>
    <property type="evidence" value="ECO:0007669"/>
    <property type="project" value="InterPro"/>
</dbReference>